<protein>
    <recommendedName>
        <fullName evidence="11">ERCC4 domain-containing protein</fullName>
    </recommendedName>
</protein>
<dbReference type="Gene3D" id="3.40.50.10130">
    <property type="match status" value="1"/>
</dbReference>
<reference evidence="12 13" key="1">
    <citation type="journal article" date="2019" name="Sci. Rep.">
        <title>Comparative genomics of chytrid fungi reveal insights into the obligate biotrophic and pathogenic lifestyle of Synchytrium endobioticum.</title>
        <authorList>
            <person name="van de Vossenberg B.T.L.H."/>
            <person name="Warris S."/>
            <person name="Nguyen H.D.T."/>
            <person name="van Gent-Pelzer M.P.E."/>
            <person name="Joly D.L."/>
            <person name="van de Geest H.C."/>
            <person name="Bonants P.J.M."/>
            <person name="Smith D.S."/>
            <person name="Levesque C.A."/>
            <person name="van der Lee T.A.J."/>
        </authorList>
    </citation>
    <scope>NUCLEOTIDE SEQUENCE [LARGE SCALE GENOMIC DNA]</scope>
    <source>
        <strain evidence="12 13">JEL517</strain>
    </source>
</reference>
<dbReference type="GO" id="GO:0003697">
    <property type="term" value="F:single-stranded DNA binding"/>
    <property type="evidence" value="ECO:0007669"/>
    <property type="project" value="InterPro"/>
</dbReference>
<comment type="similarity">
    <text evidence="2">Belongs to the XPF family.</text>
</comment>
<dbReference type="CDD" id="cd20078">
    <property type="entry name" value="XPF_nuclease_XPF_euk"/>
    <property type="match status" value="1"/>
</dbReference>
<evidence type="ECO:0000256" key="3">
    <source>
        <dbReference type="ARBA" id="ARBA00022722"/>
    </source>
</evidence>
<evidence type="ECO:0000256" key="10">
    <source>
        <dbReference type="SAM" id="MobiDB-lite"/>
    </source>
</evidence>
<dbReference type="InterPro" id="IPR006167">
    <property type="entry name" value="XPF"/>
</dbReference>
<dbReference type="InterPro" id="IPR047520">
    <property type="entry name" value="XPF_nuclease"/>
</dbReference>
<dbReference type="GO" id="GO:0000724">
    <property type="term" value="P:double-strand break repair via homologous recombination"/>
    <property type="evidence" value="ECO:0007669"/>
    <property type="project" value="TreeGrafter"/>
</dbReference>
<dbReference type="Proteomes" id="UP000319731">
    <property type="component" value="Unassembled WGS sequence"/>
</dbReference>
<keyword evidence="3" id="KW-0540">Nuclease</keyword>
<name>A0A507C6H7_9FUNG</name>
<dbReference type="GO" id="GO:0000110">
    <property type="term" value="C:nucleotide-excision repair factor 1 complex"/>
    <property type="evidence" value="ECO:0007669"/>
    <property type="project" value="TreeGrafter"/>
</dbReference>
<evidence type="ECO:0000313" key="12">
    <source>
        <dbReference type="EMBL" id="TPX33576.1"/>
    </source>
</evidence>
<evidence type="ECO:0000256" key="4">
    <source>
        <dbReference type="ARBA" id="ARBA00022759"/>
    </source>
</evidence>
<dbReference type="GO" id="GO:0003684">
    <property type="term" value="F:damaged DNA binding"/>
    <property type="evidence" value="ECO:0007669"/>
    <property type="project" value="TreeGrafter"/>
</dbReference>
<dbReference type="NCBIfam" id="TIGR00596">
    <property type="entry name" value="rad1"/>
    <property type="match status" value="1"/>
</dbReference>
<evidence type="ECO:0000256" key="8">
    <source>
        <dbReference type="ARBA" id="ARBA00023204"/>
    </source>
</evidence>
<gene>
    <name evidence="12" type="ORF">SmJEL517_g03568</name>
</gene>
<comment type="caution">
    <text evidence="12">The sequence shown here is derived from an EMBL/GenBank/DDBJ whole genome shotgun (WGS) entry which is preliminary data.</text>
</comment>
<keyword evidence="6" id="KW-0378">Hydrolase</keyword>
<dbReference type="PANTHER" id="PTHR10150:SF0">
    <property type="entry name" value="DNA REPAIR ENDONUCLEASE XPF"/>
    <property type="match status" value="1"/>
</dbReference>
<keyword evidence="4" id="KW-0255">Endonuclease</keyword>
<feature type="region of interest" description="Disordered" evidence="10">
    <location>
        <begin position="460"/>
        <end position="516"/>
    </location>
</feature>
<feature type="domain" description="ERCC4" evidence="11">
    <location>
        <begin position="779"/>
        <end position="859"/>
    </location>
</feature>
<keyword evidence="13" id="KW-1185">Reference proteome</keyword>
<keyword evidence="5" id="KW-0227">DNA damage</keyword>
<dbReference type="SUPFAM" id="SSF52980">
    <property type="entry name" value="Restriction endonuclease-like"/>
    <property type="match status" value="1"/>
</dbReference>
<dbReference type="GO" id="GO:0000014">
    <property type="term" value="F:single-stranded DNA endodeoxyribonuclease activity"/>
    <property type="evidence" value="ECO:0007669"/>
    <property type="project" value="TreeGrafter"/>
</dbReference>
<evidence type="ECO:0000256" key="6">
    <source>
        <dbReference type="ARBA" id="ARBA00022801"/>
    </source>
</evidence>
<evidence type="ECO:0000256" key="2">
    <source>
        <dbReference type="ARBA" id="ARBA00010015"/>
    </source>
</evidence>
<accession>A0A507C6H7</accession>
<keyword evidence="7" id="KW-0238">DNA-binding</keyword>
<evidence type="ECO:0000256" key="9">
    <source>
        <dbReference type="ARBA" id="ARBA00023242"/>
    </source>
</evidence>
<keyword evidence="9" id="KW-0539">Nucleus</keyword>
<dbReference type="GO" id="GO:1901255">
    <property type="term" value="P:nucleotide-excision repair involved in interstrand cross-link repair"/>
    <property type="evidence" value="ECO:0007669"/>
    <property type="project" value="TreeGrafter"/>
</dbReference>
<dbReference type="GeneID" id="42004793"/>
<comment type="subcellular location">
    <subcellularLocation>
        <location evidence="1">Nucleus</location>
    </subcellularLocation>
</comment>
<dbReference type="InterPro" id="IPR006166">
    <property type="entry name" value="ERCC4_domain"/>
</dbReference>
<evidence type="ECO:0000256" key="7">
    <source>
        <dbReference type="ARBA" id="ARBA00023125"/>
    </source>
</evidence>
<evidence type="ECO:0000256" key="1">
    <source>
        <dbReference type="ARBA" id="ARBA00004123"/>
    </source>
</evidence>
<evidence type="ECO:0000313" key="13">
    <source>
        <dbReference type="Proteomes" id="UP000319731"/>
    </source>
</evidence>
<feature type="compositionally biased region" description="Low complexity" evidence="10">
    <location>
        <begin position="554"/>
        <end position="563"/>
    </location>
</feature>
<evidence type="ECO:0000259" key="11">
    <source>
        <dbReference type="SMART" id="SM00891"/>
    </source>
</evidence>
<feature type="compositionally biased region" description="Polar residues" evidence="10">
    <location>
        <begin position="503"/>
        <end position="516"/>
    </location>
</feature>
<keyword evidence="8" id="KW-0234">DNA repair</keyword>
<evidence type="ECO:0000256" key="5">
    <source>
        <dbReference type="ARBA" id="ARBA00022763"/>
    </source>
</evidence>
<sequence>MSTLLDFHRDIITEYIKPGSPSATVASHNLQSAPGVGDGLLILARGLGLRHVIIALMRIHARKNALVLLLNTPSREVQGLKEDVAAAAAASDDDMGISDEDREASKLIRVIDNETNAVERAELYMSGGILSVTSRILVVDMLNKVIPVHLVSGIFVNHAHRVTDTSTEAFVLRLYRDENKDGFIKAFSDYPEGWAQGIWKLERTMKILYLRRVFIWPRFHVNVSRCIDRAPPEVVEIRVQMTKRMKNIQAALMECMSACVNELKRANPSIDVEEFTTQNAMFRSFDAVIRVQLDPIWHRISLKTKQIVGDLKTLRQLLGYLASYDCVTFNSFIEALIASNAAGNASVFRGADLESPWMMMDAAQVVFGQARERVYRKSSNGSAGLVSYQGLPPGIEPVLEEQPKWRHLRNVMREIEVTRKAMASQGQATGPVLIMATGDRTCSQIREILQGADLTVVKPEVKDEDDGNTTPTSLKRSTSEDKKRKRLVDDDDEEENGGKTKPAETSASKPKMQFSSEGSEKLLKRMMNNYFRWKGSLNKMKTVFNKRRGGGGNSSSHINGESSKYTRGGRGQPASKRRRARGGGNAGTNSNDGEVVPASFEKEADDIAVYMTAIAPDDTLHEKDFDASLFGDSYGLVEPASMVVVRPYATSSSSKAGGQSANGDDDARALEEINPQWIVLYDPDVGFIRRVEVYKASKLEKHLKVYFMLYEDSTEESVYLSMIRKEKEAFEKLIHEKSIMAIPIDQDGRVQPDPDETFFRNLDTRNAGGQRISAKDSNLVVVDVREFRSSLPSLIHARRMNIRPCTLEVGDYILSPLICVERKSIMDLISSLRSGRLYTQAQSMCLHYKYPILLIEFDQHKSFSLQSASEMKSDISAVDLSSKLVLLTLAFPKLKVIWSSSPAATADIFLDLKMNQDEPSTEAAMAVGVENSDEIDSAFAITPADLLRSLPGITSKNHRHVMMNVKDVKTLSEMSHDDLQNLVGVESARKLWAFFNTDSREE</sequence>
<dbReference type="FunFam" id="3.40.50.10130:FF:000002">
    <property type="entry name" value="DNA repair endonuclease XPF"/>
    <property type="match status" value="1"/>
</dbReference>
<organism evidence="12 13">
    <name type="scientific">Synchytrium microbalum</name>
    <dbReference type="NCBI Taxonomy" id="1806994"/>
    <lineage>
        <taxon>Eukaryota</taxon>
        <taxon>Fungi</taxon>
        <taxon>Fungi incertae sedis</taxon>
        <taxon>Chytridiomycota</taxon>
        <taxon>Chytridiomycota incertae sedis</taxon>
        <taxon>Chytridiomycetes</taxon>
        <taxon>Synchytriales</taxon>
        <taxon>Synchytriaceae</taxon>
        <taxon>Synchytrium</taxon>
    </lineage>
</organism>
<dbReference type="SMART" id="SM00891">
    <property type="entry name" value="ERCC4"/>
    <property type="match status" value="1"/>
</dbReference>
<proteinExistence type="inferred from homology"/>
<dbReference type="InterPro" id="IPR010994">
    <property type="entry name" value="RuvA_2-like"/>
</dbReference>
<dbReference type="SUPFAM" id="SSF47781">
    <property type="entry name" value="RuvA domain 2-like"/>
    <property type="match status" value="1"/>
</dbReference>
<dbReference type="STRING" id="1806994.A0A507C6H7"/>
<dbReference type="EMBL" id="QEAO01000019">
    <property type="protein sequence ID" value="TPX33576.1"/>
    <property type="molecule type" value="Genomic_DNA"/>
</dbReference>
<feature type="region of interest" description="Disordered" evidence="10">
    <location>
        <begin position="544"/>
        <end position="597"/>
    </location>
</feature>
<dbReference type="Gene3D" id="1.10.150.20">
    <property type="entry name" value="5' to 3' exonuclease, C-terminal subdomain"/>
    <property type="match status" value="1"/>
</dbReference>
<dbReference type="InterPro" id="IPR011335">
    <property type="entry name" value="Restrct_endonuc-II-like"/>
</dbReference>
<dbReference type="RefSeq" id="XP_031024518.1">
    <property type="nucleotide sequence ID" value="XM_031169496.1"/>
</dbReference>
<dbReference type="GO" id="GO:0000712">
    <property type="term" value="P:resolution of meiotic recombination intermediates"/>
    <property type="evidence" value="ECO:0007669"/>
    <property type="project" value="TreeGrafter"/>
</dbReference>
<dbReference type="AlphaFoldDB" id="A0A507C6H7"/>
<dbReference type="PANTHER" id="PTHR10150">
    <property type="entry name" value="DNA REPAIR ENDONUCLEASE XPF"/>
    <property type="match status" value="1"/>
</dbReference>
<dbReference type="OrthoDB" id="361020at2759"/>
<dbReference type="Pfam" id="PF02732">
    <property type="entry name" value="ERCC4"/>
    <property type="match status" value="1"/>
</dbReference>